<comment type="caution">
    <text evidence="1">The sequence shown here is derived from an EMBL/GenBank/DDBJ whole genome shotgun (WGS) entry which is preliminary data.</text>
</comment>
<evidence type="ECO:0000313" key="1">
    <source>
        <dbReference type="EMBL" id="PZO53879.1"/>
    </source>
</evidence>
<organism evidence="1 2">
    <name type="scientific">Phormidesmis priestleyi</name>
    <dbReference type="NCBI Taxonomy" id="268141"/>
    <lineage>
        <taxon>Bacteria</taxon>
        <taxon>Bacillati</taxon>
        <taxon>Cyanobacteriota</taxon>
        <taxon>Cyanophyceae</taxon>
        <taxon>Leptolyngbyales</taxon>
        <taxon>Leptolyngbyaceae</taxon>
        <taxon>Phormidesmis</taxon>
    </lineage>
</organism>
<reference evidence="1 2" key="2">
    <citation type="submission" date="2018-06" db="EMBL/GenBank/DDBJ databases">
        <title>Metagenomic assembly of (sub)arctic Cyanobacteria and their associated microbiome from non-axenic cultures.</title>
        <authorList>
            <person name="Baurain D."/>
        </authorList>
    </citation>
    <scope>NUCLEOTIDE SEQUENCE [LARGE SCALE GENOMIC DNA]</scope>
    <source>
        <strain evidence="1">ULC027bin1</strain>
    </source>
</reference>
<dbReference type="AlphaFoldDB" id="A0A2W4XHA6"/>
<gene>
    <name evidence="1" type="ORF">DCF15_12355</name>
</gene>
<dbReference type="EMBL" id="QBMP01000123">
    <property type="protein sequence ID" value="PZO53879.1"/>
    <property type="molecule type" value="Genomic_DNA"/>
</dbReference>
<accession>A0A2W4XHA6</accession>
<sequence>MLEQLETFAQAPDATAALQIFSLIRFALGGFSAFCLYLARSFLVALLAILALKNLTCCFTKLLSNGFVTATIKL</sequence>
<reference evidence="2" key="1">
    <citation type="submission" date="2018-04" db="EMBL/GenBank/DDBJ databases">
        <authorList>
            <person name="Cornet L."/>
        </authorList>
    </citation>
    <scope>NUCLEOTIDE SEQUENCE [LARGE SCALE GENOMIC DNA]</scope>
</reference>
<evidence type="ECO:0000313" key="2">
    <source>
        <dbReference type="Proteomes" id="UP000249794"/>
    </source>
</evidence>
<protein>
    <submittedName>
        <fullName evidence="1">Uncharacterized protein</fullName>
    </submittedName>
</protein>
<dbReference type="Proteomes" id="UP000249794">
    <property type="component" value="Unassembled WGS sequence"/>
</dbReference>
<name>A0A2W4XHA6_9CYAN</name>
<proteinExistence type="predicted"/>